<dbReference type="InterPro" id="IPR032675">
    <property type="entry name" value="LRR_dom_sf"/>
</dbReference>
<keyword evidence="5" id="KW-1185">Reference proteome</keyword>
<accession>A0AAD4U4Y6</accession>
<protein>
    <recommendedName>
        <fullName evidence="3">Disease resistance R13L4/SHOC-2-like LRR domain-containing protein</fullName>
    </recommendedName>
</protein>
<dbReference type="PROSITE" id="PS51450">
    <property type="entry name" value="LRR"/>
    <property type="match status" value="3"/>
</dbReference>
<name>A0AAD4U4Y6_OVIAM</name>
<dbReference type="SMART" id="SM00369">
    <property type="entry name" value="LRR_TYP"/>
    <property type="match status" value="6"/>
</dbReference>
<sequence>MAERLLIRALKGGKNTKIITLNGKNITKMPSVLEKLPGLKTLYLQNNQISKVCPEISNLTQLTALNLGNNLLEEVPQEMKYLTSLKTLHLFRNKIHRFAPGVCGKLKNLRCLSINHNQLASIPRELCFLENLSELQLNYNQLVCIPKEIKFLEKLQKLLLARNNIKSLPEFQDLKLKEFYCEGNPLFLKWPVSAIKQEDVWSLQEITSRFIMNQLAENNPFLMKAIKWYPQVRSIISQGRKCAICGKFFLTIWLECVEFFPPSKNWKISRNLQLVPLQILICSYKCFYQRNPNIFGIAQ</sequence>
<proteinExistence type="predicted"/>
<dbReference type="InterPro" id="IPR055414">
    <property type="entry name" value="LRR_R13L4/SHOC2-like"/>
</dbReference>
<evidence type="ECO:0000259" key="3">
    <source>
        <dbReference type="Pfam" id="PF23598"/>
    </source>
</evidence>
<dbReference type="InterPro" id="IPR001611">
    <property type="entry name" value="Leu-rich_rpt"/>
</dbReference>
<keyword evidence="1" id="KW-0433">Leucine-rich repeat</keyword>
<organism evidence="4 5">
    <name type="scientific">Ovis ammon polii</name>
    <dbReference type="NCBI Taxonomy" id="230172"/>
    <lineage>
        <taxon>Eukaryota</taxon>
        <taxon>Metazoa</taxon>
        <taxon>Chordata</taxon>
        <taxon>Craniata</taxon>
        <taxon>Vertebrata</taxon>
        <taxon>Euteleostomi</taxon>
        <taxon>Mammalia</taxon>
        <taxon>Eutheria</taxon>
        <taxon>Laurasiatheria</taxon>
        <taxon>Artiodactyla</taxon>
        <taxon>Ruminantia</taxon>
        <taxon>Pecora</taxon>
        <taxon>Bovidae</taxon>
        <taxon>Caprinae</taxon>
        <taxon>Ovis</taxon>
    </lineage>
</organism>
<dbReference type="Proteomes" id="UP001214576">
    <property type="component" value="Unassembled WGS sequence"/>
</dbReference>
<feature type="non-terminal residue" evidence="4">
    <location>
        <position position="299"/>
    </location>
</feature>
<dbReference type="PANTHER" id="PTHR48051:SF1">
    <property type="entry name" value="RAS SUPPRESSOR PROTEIN 1"/>
    <property type="match status" value="1"/>
</dbReference>
<keyword evidence="2" id="KW-0677">Repeat</keyword>
<comment type="caution">
    <text evidence="4">The sequence shown here is derived from an EMBL/GenBank/DDBJ whole genome shotgun (WGS) entry which is preliminary data.</text>
</comment>
<dbReference type="AlphaFoldDB" id="A0AAD4U4Y6"/>
<dbReference type="GO" id="GO:0005737">
    <property type="term" value="C:cytoplasm"/>
    <property type="evidence" value="ECO:0007669"/>
    <property type="project" value="TreeGrafter"/>
</dbReference>
<evidence type="ECO:0000313" key="5">
    <source>
        <dbReference type="Proteomes" id="UP001214576"/>
    </source>
</evidence>
<dbReference type="InterPro" id="IPR050216">
    <property type="entry name" value="LRR_domain-containing"/>
</dbReference>
<dbReference type="InterPro" id="IPR003591">
    <property type="entry name" value="Leu-rich_rpt_typical-subtyp"/>
</dbReference>
<dbReference type="SUPFAM" id="SSF52058">
    <property type="entry name" value="L domain-like"/>
    <property type="match status" value="1"/>
</dbReference>
<reference evidence="4" key="1">
    <citation type="submission" date="2022-03" db="EMBL/GenBank/DDBJ databases">
        <title>Genomic analyses of argali, domestic sheep and their hybrids provide insights into chromosomal evolution, heterosis and genetic basis of agronomic traits.</title>
        <authorList>
            <person name="Li M."/>
        </authorList>
    </citation>
    <scope>NUCLEOTIDE SEQUENCE</scope>
    <source>
        <strain evidence="4">CAU-MHL-2022a</strain>
        <tissue evidence="4">Skin</tissue>
    </source>
</reference>
<evidence type="ECO:0000313" key="4">
    <source>
        <dbReference type="EMBL" id="KAI4539558.1"/>
    </source>
</evidence>
<evidence type="ECO:0000256" key="2">
    <source>
        <dbReference type="ARBA" id="ARBA00022737"/>
    </source>
</evidence>
<dbReference type="PANTHER" id="PTHR48051">
    <property type="match status" value="1"/>
</dbReference>
<dbReference type="EMBL" id="JAKZEL010000010">
    <property type="protein sequence ID" value="KAI4539558.1"/>
    <property type="molecule type" value="Genomic_DNA"/>
</dbReference>
<dbReference type="SMART" id="SM00364">
    <property type="entry name" value="LRR_BAC"/>
    <property type="match status" value="5"/>
</dbReference>
<gene>
    <name evidence="4" type="ORF">MG293_009953</name>
</gene>
<dbReference type="Gene3D" id="3.80.10.10">
    <property type="entry name" value="Ribonuclease Inhibitor"/>
    <property type="match status" value="1"/>
</dbReference>
<dbReference type="Pfam" id="PF23598">
    <property type="entry name" value="LRR_14"/>
    <property type="match status" value="1"/>
</dbReference>
<evidence type="ECO:0000256" key="1">
    <source>
        <dbReference type="ARBA" id="ARBA00022614"/>
    </source>
</evidence>
<feature type="domain" description="Disease resistance R13L4/SHOC-2-like LRR" evidence="3">
    <location>
        <begin position="19"/>
        <end position="136"/>
    </location>
</feature>